<dbReference type="InterPro" id="IPR034984">
    <property type="entry name" value="Imelysin-like_IPPA"/>
</dbReference>
<dbReference type="EMBL" id="JAAKZG010000011">
    <property type="protein sequence ID" value="NGN43712.1"/>
    <property type="molecule type" value="Genomic_DNA"/>
</dbReference>
<accession>A0A7C9VFI3</accession>
<evidence type="ECO:0000259" key="4">
    <source>
        <dbReference type="Pfam" id="PF09375"/>
    </source>
</evidence>
<evidence type="ECO:0000256" key="3">
    <source>
        <dbReference type="SAM" id="SignalP"/>
    </source>
</evidence>
<evidence type="ECO:0000256" key="1">
    <source>
        <dbReference type="ARBA" id="ARBA00004196"/>
    </source>
</evidence>
<keyword evidence="6" id="KW-1185">Reference proteome</keyword>
<gene>
    <name evidence="5" type="ORF">G6N74_21860</name>
</gene>
<feature type="domain" description="Imelysin-like" evidence="4">
    <location>
        <begin position="38"/>
        <end position="324"/>
    </location>
</feature>
<dbReference type="CDD" id="cd14659">
    <property type="entry name" value="Imelysin-like_IPPA"/>
    <property type="match status" value="1"/>
</dbReference>
<dbReference type="Pfam" id="PF09375">
    <property type="entry name" value="Peptidase_M75"/>
    <property type="match status" value="1"/>
</dbReference>
<comment type="subcellular location">
    <subcellularLocation>
        <location evidence="1">Cell envelope</location>
    </subcellularLocation>
</comment>
<evidence type="ECO:0000313" key="6">
    <source>
        <dbReference type="Proteomes" id="UP000481252"/>
    </source>
</evidence>
<dbReference type="Gene3D" id="1.20.1420.20">
    <property type="entry name" value="M75 peptidase, HXXE motif"/>
    <property type="match status" value="1"/>
</dbReference>
<dbReference type="InterPro" id="IPR038352">
    <property type="entry name" value="Imelysin_sf"/>
</dbReference>
<dbReference type="GO" id="GO:0030313">
    <property type="term" value="C:cell envelope"/>
    <property type="evidence" value="ECO:0007669"/>
    <property type="project" value="UniProtKB-SubCell"/>
</dbReference>
<proteinExistence type="predicted"/>
<sequence>MFRVLVAAAFFVLGQSAAYAAELDAPKIVGKVIDGFVRPAYHGFHQATSQLSTDVKALCSAPSGAALATARKAFGGTVDAWSKAEIIRFGPVTEQNRLDRILFWPDRKSIGLKQVQAAIQSKDETAADPAQLAAKSVAMQGLGALEFVLFGTDADTLAGTDGAYRCSFGASIAINLDTMASELEQAWNAPDGFAGTWAKPGANNPLYRNNDEAVGELFDVFVTGLEMDRDVRLGGFLGKMTAAEDKPKQALFWRSEKTVDSVAGNLAGMKALFEISGLGDALSDEMRWIENSINFEFANAARAAAGSEGPLTEVLADPQRRGRLSYFSVVTSSLSELFGKRLAGELGLTSGFSSLDGD</sequence>
<evidence type="ECO:0000256" key="2">
    <source>
        <dbReference type="ARBA" id="ARBA00022729"/>
    </source>
</evidence>
<dbReference type="RefSeq" id="WP_165120136.1">
    <property type="nucleotide sequence ID" value="NZ_JAAKZG010000011.1"/>
</dbReference>
<dbReference type="InterPro" id="IPR018976">
    <property type="entry name" value="Imelysin-like"/>
</dbReference>
<dbReference type="Proteomes" id="UP000481252">
    <property type="component" value="Unassembled WGS sequence"/>
</dbReference>
<protein>
    <submittedName>
        <fullName evidence="5">Peptidase M75, Imelysin</fullName>
    </submittedName>
</protein>
<dbReference type="AlphaFoldDB" id="A0A7C9VFI3"/>
<name>A0A7C9VFI3_9HYPH</name>
<reference evidence="5 6" key="1">
    <citation type="submission" date="2020-02" db="EMBL/GenBank/DDBJ databases">
        <title>Genome sequence of the type strain CGMCC 1.15528 of Mesorhizobium zhangyense.</title>
        <authorList>
            <person name="Gao J."/>
            <person name="Sun J."/>
        </authorList>
    </citation>
    <scope>NUCLEOTIDE SEQUENCE [LARGE SCALE GENOMIC DNA]</scope>
    <source>
        <strain evidence="5 6">CGMCC 1.15528</strain>
    </source>
</reference>
<feature type="signal peptide" evidence="3">
    <location>
        <begin position="1"/>
        <end position="20"/>
    </location>
</feature>
<feature type="chain" id="PRO_5029014960" evidence="3">
    <location>
        <begin position="21"/>
        <end position="358"/>
    </location>
</feature>
<evidence type="ECO:0000313" key="5">
    <source>
        <dbReference type="EMBL" id="NGN43712.1"/>
    </source>
</evidence>
<comment type="caution">
    <text evidence="5">The sequence shown here is derived from an EMBL/GenBank/DDBJ whole genome shotgun (WGS) entry which is preliminary data.</text>
</comment>
<keyword evidence="2 3" id="KW-0732">Signal</keyword>
<organism evidence="5 6">
    <name type="scientific">Mesorhizobium zhangyense</name>
    <dbReference type="NCBI Taxonomy" id="1776730"/>
    <lineage>
        <taxon>Bacteria</taxon>
        <taxon>Pseudomonadati</taxon>
        <taxon>Pseudomonadota</taxon>
        <taxon>Alphaproteobacteria</taxon>
        <taxon>Hyphomicrobiales</taxon>
        <taxon>Phyllobacteriaceae</taxon>
        <taxon>Mesorhizobium</taxon>
    </lineage>
</organism>